<dbReference type="Proteomes" id="UP000805704">
    <property type="component" value="Chromosome 7"/>
</dbReference>
<sequence>LSVSRQLWDLIQGKTITEFKSHTAGVNIVQFHPNEYLLASGSSDRTVKLWDLEKFTMIGSMEGNTTPVSPDGGCLYSGATDSLRVFGWEPDRCFDVVPVGWGKVSDLAICNQQLIGVSHQLSSVSSYVVDLKRVKKSGGSVIKGIVQDNEPLTEPKDPKGAALRRNYERPTTTCSSHRVKQRSDADRRSPEGERRSPSEDEADEKVSSAEIHNPEDYKEIFQPKNAICRSSVS</sequence>
<evidence type="ECO:0000313" key="1">
    <source>
        <dbReference type="EMBL" id="KAG8001070.1"/>
    </source>
</evidence>
<name>A0ACB7EFS7_NIBAL</name>
<dbReference type="EMBL" id="CM024795">
    <property type="protein sequence ID" value="KAG8001070.1"/>
    <property type="molecule type" value="Genomic_DNA"/>
</dbReference>
<keyword evidence="2" id="KW-1185">Reference proteome</keyword>
<feature type="non-terminal residue" evidence="1">
    <location>
        <position position="1"/>
    </location>
</feature>
<reference evidence="1" key="1">
    <citation type="submission" date="2020-04" db="EMBL/GenBank/DDBJ databases">
        <title>A chromosome-scale assembly and high-density genetic map of the yellow drum (Nibea albiflora) genome.</title>
        <authorList>
            <person name="Xu D."/>
            <person name="Zhang W."/>
            <person name="Chen R."/>
            <person name="Tan P."/>
            <person name="Wang L."/>
            <person name="Song H."/>
            <person name="Tian L."/>
            <person name="Zhu Q."/>
            <person name="Wang B."/>
        </authorList>
    </citation>
    <scope>NUCLEOTIDE SEQUENCE</scope>
    <source>
        <strain evidence="1">ZJHYS-2018</strain>
    </source>
</reference>
<accession>A0ACB7EFS7</accession>
<gene>
    <name evidence="1" type="primary">KATNB1.2</name>
    <name evidence="1" type="ORF">GBF38_006554</name>
</gene>
<comment type="caution">
    <text evidence="1">The sequence shown here is derived from an EMBL/GenBank/DDBJ whole genome shotgun (WGS) entry which is preliminary data.</text>
</comment>
<protein>
    <submittedName>
        <fullName evidence="1">Katanin p80 WD40 repeat-containing subunit B1</fullName>
    </submittedName>
</protein>
<proteinExistence type="predicted"/>
<evidence type="ECO:0000313" key="2">
    <source>
        <dbReference type="Proteomes" id="UP000805704"/>
    </source>
</evidence>
<organism evidence="1 2">
    <name type="scientific">Nibea albiflora</name>
    <name type="common">Yellow drum</name>
    <name type="synonym">Corvina albiflora</name>
    <dbReference type="NCBI Taxonomy" id="240163"/>
    <lineage>
        <taxon>Eukaryota</taxon>
        <taxon>Metazoa</taxon>
        <taxon>Chordata</taxon>
        <taxon>Craniata</taxon>
        <taxon>Vertebrata</taxon>
        <taxon>Euteleostomi</taxon>
        <taxon>Actinopterygii</taxon>
        <taxon>Neopterygii</taxon>
        <taxon>Teleostei</taxon>
        <taxon>Neoteleostei</taxon>
        <taxon>Acanthomorphata</taxon>
        <taxon>Eupercaria</taxon>
        <taxon>Sciaenidae</taxon>
        <taxon>Nibea</taxon>
    </lineage>
</organism>